<evidence type="ECO:0000256" key="4">
    <source>
        <dbReference type="ARBA" id="ARBA00023242"/>
    </source>
</evidence>
<evidence type="ECO:0000256" key="3">
    <source>
        <dbReference type="ARBA" id="ARBA00023163"/>
    </source>
</evidence>
<protein>
    <recommendedName>
        <fullName evidence="6">Zn(2)-C6 fungal-type domain-containing protein</fullName>
    </recommendedName>
</protein>
<keyword evidence="1" id="KW-0805">Transcription regulation</keyword>
<feature type="compositionally biased region" description="Polar residues" evidence="5">
    <location>
        <begin position="1"/>
        <end position="10"/>
    </location>
</feature>
<proteinExistence type="predicted"/>
<comment type="caution">
    <text evidence="7">The sequence shown here is derived from an EMBL/GenBank/DDBJ whole genome shotgun (WGS) entry which is preliminary data.</text>
</comment>
<reference evidence="7 8" key="1">
    <citation type="journal article" date="2023" name="IMA Fungus">
        <title>Comparative genomic study of the Penicillium genus elucidates a diverse pangenome and 15 lateral gene transfer events.</title>
        <authorList>
            <person name="Petersen C."/>
            <person name="Sorensen T."/>
            <person name="Nielsen M.R."/>
            <person name="Sondergaard T.E."/>
            <person name="Sorensen J.L."/>
            <person name="Fitzpatrick D.A."/>
            <person name="Frisvad J.C."/>
            <person name="Nielsen K.L."/>
        </authorList>
    </citation>
    <scope>NUCLEOTIDE SEQUENCE [LARGE SCALE GENOMIC DNA]</scope>
    <source>
        <strain evidence="7 8">IBT 35679</strain>
    </source>
</reference>
<accession>A0AAD6GI76</accession>
<dbReference type="Pfam" id="PF00172">
    <property type="entry name" value="Zn_clus"/>
    <property type="match status" value="1"/>
</dbReference>
<dbReference type="InterPro" id="IPR001138">
    <property type="entry name" value="Zn2Cys6_DnaBD"/>
</dbReference>
<evidence type="ECO:0000256" key="1">
    <source>
        <dbReference type="ARBA" id="ARBA00023015"/>
    </source>
</evidence>
<evidence type="ECO:0000259" key="6">
    <source>
        <dbReference type="PROSITE" id="PS50048"/>
    </source>
</evidence>
<dbReference type="Proteomes" id="UP001220324">
    <property type="component" value="Unassembled WGS sequence"/>
</dbReference>
<name>A0AAD6GI76_9EURO</name>
<keyword evidence="3" id="KW-0804">Transcription</keyword>
<evidence type="ECO:0000313" key="7">
    <source>
        <dbReference type="EMBL" id="KAJ5546359.1"/>
    </source>
</evidence>
<keyword evidence="2" id="KW-0238">DNA-binding</keyword>
<dbReference type="Gene3D" id="4.10.240.10">
    <property type="entry name" value="Zn(2)-C6 fungal-type DNA-binding domain"/>
    <property type="match status" value="1"/>
</dbReference>
<dbReference type="AlphaFoldDB" id="A0AAD6GI76"/>
<dbReference type="GO" id="GO:0008270">
    <property type="term" value="F:zinc ion binding"/>
    <property type="evidence" value="ECO:0007669"/>
    <property type="project" value="InterPro"/>
</dbReference>
<dbReference type="GO" id="GO:0000981">
    <property type="term" value="F:DNA-binding transcription factor activity, RNA polymerase II-specific"/>
    <property type="evidence" value="ECO:0007669"/>
    <property type="project" value="InterPro"/>
</dbReference>
<evidence type="ECO:0000256" key="2">
    <source>
        <dbReference type="ARBA" id="ARBA00023125"/>
    </source>
</evidence>
<dbReference type="SMART" id="SM00066">
    <property type="entry name" value="GAL4"/>
    <property type="match status" value="1"/>
</dbReference>
<keyword evidence="4" id="KW-0539">Nucleus</keyword>
<feature type="region of interest" description="Disordered" evidence="5">
    <location>
        <begin position="1"/>
        <end position="27"/>
    </location>
</feature>
<feature type="region of interest" description="Disordered" evidence="5">
    <location>
        <begin position="120"/>
        <end position="146"/>
    </location>
</feature>
<sequence length="742" mass="81792">MSNSLPSRTLTHAIPQRRQNSSCDPCRRSKRRCTFPLVTLDSSSPACTHCQRLGHTCTFNHATSRLDKKTSRKQRKRHDNSEHITNDYDISDIATYSGPLDGENLFEKWLNFDNDSSYNDAESSNQNYPDSISGPESESKDGYQHGKQMTLAPRYLHKKYSVLPLGAGSIPGISRRSPIYLLNSKLDTAILETRLARIFEIVVNGCASRYLDYDCNLYATQNRYQIEDSTISTSSASPESDAALTESWEGFTPSGSTCREDIASTQLQLNTDRMATKPAIREDSCNMTLVGSARFLDHLAGLYGNKLGLAARNQSDAALHAVLRVFALQWIPLPHSSSDTRAPSDRDSCLEAYTDAWFNARSHIMVSQHIRSFRIVLAILLFDGIAIPIKAHANLGFAGIEHEFLDVGLGTLCMLDKLVIQYCATLGPFSRYAALAEASLSLVRWCGYIRDLGAALTANHECKIPALFARENGQTKDGTAPVYHSLQDIDSKDSSVCHEATVRSFCIWRQIIDVRAALLKLDDISSGIPLETCNAIHQAVNAVQEFDDTFQPFMQDCTDSFGDLSLARRVSIASMISFWSLGVLVLADSLLPFAEEINQFCDPALLSRMQLCREVAVSSMTQIIEAVSALPNEANLNIQNSLGSEVPIISYHVTPSLMTSALAKAVEHSVHLHVSNAYNLEDPLVDTAFPGCDHVGDRRIDTLVKGLFSLDATIGGSQVGGIAFQSLMKRYGDIISESWSCE</sequence>
<dbReference type="GO" id="GO:0003677">
    <property type="term" value="F:DNA binding"/>
    <property type="evidence" value="ECO:0007669"/>
    <property type="project" value="UniProtKB-KW"/>
</dbReference>
<organism evidence="7 8">
    <name type="scientific">Penicillium frequentans</name>
    <dbReference type="NCBI Taxonomy" id="3151616"/>
    <lineage>
        <taxon>Eukaryota</taxon>
        <taxon>Fungi</taxon>
        <taxon>Dikarya</taxon>
        <taxon>Ascomycota</taxon>
        <taxon>Pezizomycotina</taxon>
        <taxon>Eurotiomycetes</taxon>
        <taxon>Eurotiomycetidae</taxon>
        <taxon>Eurotiales</taxon>
        <taxon>Aspergillaceae</taxon>
        <taxon>Penicillium</taxon>
    </lineage>
</organism>
<dbReference type="CDD" id="cd00067">
    <property type="entry name" value="GAL4"/>
    <property type="match status" value="1"/>
</dbReference>
<feature type="compositionally biased region" description="Polar residues" evidence="5">
    <location>
        <begin position="120"/>
        <end position="136"/>
    </location>
</feature>
<gene>
    <name evidence="7" type="ORF">N7494_003944</name>
</gene>
<feature type="region of interest" description="Disordered" evidence="5">
    <location>
        <begin position="64"/>
        <end position="83"/>
    </location>
</feature>
<feature type="domain" description="Zn(2)-C6 fungal-type" evidence="6">
    <location>
        <begin position="22"/>
        <end position="59"/>
    </location>
</feature>
<dbReference type="SUPFAM" id="SSF57701">
    <property type="entry name" value="Zn2/Cys6 DNA-binding domain"/>
    <property type="match status" value="1"/>
</dbReference>
<evidence type="ECO:0000256" key="5">
    <source>
        <dbReference type="SAM" id="MobiDB-lite"/>
    </source>
</evidence>
<keyword evidence="8" id="KW-1185">Reference proteome</keyword>
<dbReference type="PROSITE" id="PS50048">
    <property type="entry name" value="ZN2_CY6_FUNGAL_2"/>
    <property type="match status" value="1"/>
</dbReference>
<dbReference type="EMBL" id="JAQIZZ010000003">
    <property type="protein sequence ID" value="KAJ5546359.1"/>
    <property type="molecule type" value="Genomic_DNA"/>
</dbReference>
<dbReference type="InterPro" id="IPR036864">
    <property type="entry name" value="Zn2-C6_fun-type_DNA-bd_sf"/>
</dbReference>
<evidence type="ECO:0000313" key="8">
    <source>
        <dbReference type="Proteomes" id="UP001220324"/>
    </source>
</evidence>